<comment type="caution">
    <text evidence="2">The sequence shown here is derived from an EMBL/GenBank/DDBJ whole genome shotgun (WGS) entry which is preliminary data.</text>
</comment>
<protein>
    <recommendedName>
        <fullName evidence="4">DNA-binding protein RAP1</fullName>
    </recommendedName>
</protein>
<name>A0AAD7JBN5_9AGAR</name>
<evidence type="ECO:0000313" key="3">
    <source>
        <dbReference type="Proteomes" id="UP001215280"/>
    </source>
</evidence>
<dbReference type="EMBL" id="JARJLG010000051">
    <property type="protein sequence ID" value="KAJ7759768.1"/>
    <property type="molecule type" value="Genomic_DNA"/>
</dbReference>
<keyword evidence="3" id="KW-1185">Reference proteome</keyword>
<evidence type="ECO:0008006" key="4">
    <source>
        <dbReference type="Google" id="ProtNLM"/>
    </source>
</evidence>
<evidence type="ECO:0000256" key="1">
    <source>
        <dbReference type="SAM" id="MobiDB-lite"/>
    </source>
</evidence>
<feature type="region of interest" description="Disordered" evidence="1">
    <location>
        <begin position="174"/>
        <end position="209"/>
    </location>
</feature>
<organism evidence="2 3">
    <name type="scientific">Mycena maculata</name>
    <dbReference type="NCBI Taxonomy" id="230809"/>
    <lineage>
        <taxon>Eukaryota</taxon>
        <taxon>Fungi</taxon>
        <taxon>Dikarya</taxon>
        <taxon>Basidiomycota</taxon>
        <taxon>Agaricomycotina</taxon>
        <taxon>Agaricomycetes</taxon>
        <taxon>Agaricomycetidae</taxon>
        <taxon>Agaricales</taxon>
        <taxon>Marasmiineae</taxon>
        <taxon>Mycenaceae</taxon>
        <taxon>Mycena</taxon>
    </lineage>
</organism>
<dbReference type="AlphaFoldDB" id="A0AAD7JBN5"/>
<dbReference type="Gene3D" id="1.10.10.60">
    <property type="entry name" value="Homeodomain-like"/>
    <property type="match status" value="1"/>
</dbReference>
<reference evidence="2" key="1">
    <citation type="submission" date="2023-03" db="EMBL/GenBank/DDBJ databases">
        <title>Massive genome expansion in bonnet fungi (Mycena s.s.) driven by repeated elements and novel gene families across ecological guilds.</title>
        <authorList>
            <consortium name="Lawrence Berkeley National Laboratory"/>
            <person name="Harder C.B."/>
            <person name="Miyauchi S."/>
            <person name="Viragh M."/>
            <person name="Kuo A."/>
            <person name="Thoen E."/>
            <person name="Andreopoulos B."/>
            <person name="Lu D."/>
            <person name="Skrede I."/>
            <person name="Drula E."/>
            <person name="Henrissat B."/>
            <person name="Morin E."/>
            <person name="Kohler A."/>
            <person name="Barry K."/>
            <person name="LaButti K."/>
            <person name="Morin E."/>
            <person name="Salamov A."/>
            <person name="Lipzen A."/>
            <person name="Mereny Z."/>
            <person name="Hegedus B."/>
            <person name="Baldrian P."/>
            <person name="Stursova M."/>
            <person name="Weitz H."/>
            <person name="Taylor A."/>
            <person name="Grigoriev I.V."/>
            <person name="Nagy L.G."/>
            <person name="Martin F."/>
            <person name="Kauserud H."/>
        </authorList>
    </citation>
    <scope>NUCLEOTIDE SEQUENCE</scope>
    <source>
        <strain evidence="2">CBHHK188m</strain>
    </source>
</reference>
<feature type="compositionally biased region" description="Polar residues" evidence="1">
    <location>
        <begin position="187"/>
        <end position="197"/>
    </location>
</feature>
<dbReference type="Proteomes" id="UP001215280">
    <property type="component" value="Unassembled WGS sequence"/>
</dbReference>
<accession>A0AAD7JBN5</accession>
<feature type="region of interest" description="Disordered" evidence="1">
    <location>
        <begin position="338"/>
        <end position="368"/>
    </location>
</feature>
<gene>
    <name evidence="2" type="ORF">DFH07DRAFT_817129</name>
</gene>
<proteinExistence type="predicted"/>
<sequence>MPTIEPDEHGGYHNVKFTRVEDYRLVKFIATEESPQLPRGGKKLYAVLGPQASDQYSWSRHRSSQSWMARYKNYSYLFDLRIKQFKAEHSDSNVRQSHILQVTSKPAVASAPATTQPGETSNKDLALKSLKMKLAAERDAARSRAALSSAREHPAFTLIPNCIVLPLNHMSPKHNSSPAGLVPPSTARPQLESSSPAPTARAESPPLETGTMIQALPKLHRKLSRLAHRTKTASVDRAWAVYAKTGTVERTREVLDVEAAASERVLQLTPPATEAYPAHCDTELHQRVAKVVRKMKIFSVDRGWAVYVQWGTVSRMKEALLRMAEMVDEALEDFKKGAAPNDLELGSRKRKRVLDDEENEKSPKNRKM</sequence>
<feature type="region of interest" description="Disordered" evidence="1">
    <location>
        <begin position="104"/>
        <end position="125"/>
    </location>
</feature>
<evidence type="ECO:0000313" key="2">
    <source>
        <dbReference type="EMBL" id="KAJ7759768.1"/>
    </source>
</evidence>